<dbReference type="PANTHER" id="PTHR22674:SF6">
    <property type="entry name" value="NTPASE KAP FAMILY P-LOOP DOMAIN-CONTAINING PROTEIN 1"/>
    <property type="match status" value="1"/>
</dbReference>
<organism evidence="2 3">
    <name type="scientific">Mesonia profundi</name>
    <dbReference type="NCBI Taxonomy" id="3070998"/>
    <lineage>
        <taxon>Bacteria</taxon>
        <taxon>Pseudomonadati</taxon>
        <taxon>Bacteroidota</taxon>
        <taxon>Flavobacteriia</taxon>
        <taxon>Flavobacteriales</taxon>
        <taxon>Flavobacteriaceae</taxon>
        <taxon>Mesonia</taxon>
    </lineage>
</organism>
<reference evidence="2 3" key="1">
    <citation type="submission" date="2023-08" db="EMBL/GenBank/DDBJ databases">
        <title>Mesonia sp. MT50, isolated from deep-sea sediment of the Mariana Trench.</title>
        <authorList>
            <person name="Fu H."/>
        </authorList>
    </citation>
    <scope>NUCLEOTIDE SEQUENCE [LARGE SCALE GENOMIC DNA]</scope>
    <source>
        <strain evidence="2 3">MT50</strain>
    </source>
</reference>
<feature type="domain" description="KAP NTPase" evidence="1">
    <location>
        <begin position="15"/>
        <end position="382"/>
    </location>
</feature>
<protein>
    <submittedName>
        <fullName evidence="2">P-loop NTPase fold protein</fullName>
    </submittedName>
</protein>
<accession>A0ABU1A0R1</accession>
<name>A0ABU1A0R1_9FLAO</name>
<dbReference type="InterPro" id="IPR027417">
    <property type="entry name" value="P-loop_NTPase"/>
</dbReference>
<dbReference type="InterPro" id="IPR052754">
    <property type="entry name" value="NTPase_KAP_P-loop"/>
</dbReference>
<dbReference type="Gene3D" id="3.40.50.300">
    <property type="entry name" value="P-loop containing nucleotide triphosphate hydrolases"/>
    <property type="match status" value="1"/>
</dbReference>
<keyword evidence="3" id="KW-1185">Reference proteome</keyword>
<dbReference type="Pfam" id="PF07693">
    <property type="entry name" value="KAP_NTPase"/>
    <property type="match status" value="1"/>
</dbReference>
<evidence type="ECO:0000313" key="3">
    <source>
        <dbReference type="Proteomes" id="UP001230915"/>
    </source>
</evidence>
<evidence type="ECO:0000259" key="1">
    <source>
        <dbReference type="Pfam" id="PF07693"/>
    </source>
</evidence>
<dbReference type="Proteomes" id="UP001230915">
    <property type="component" value="Unassembled WGS sequence"/>
</dbReference>
<dbReference type="InterPro" id="IPR011646">
    <property type="entry name" value="KAP_P-loop"/>
</dbReference>
<dbReference type="EMBL" id="JAVHUL010000013">
    <property type="protein sequence ID" value="MDQ7917247.1"/>
    <property type="molecule type" value="Genomic_DNA"/>
</dbReference>
<dbReference type="PANTHER" id="PTHR22674">
    <property type="entry name" value="NTPASE, KAP FAMILY P-LOOP DOMAIN-CONTAINING 1"/>
    <property type="match status" value="1"/>
</dbReference>
<comment type="caution">
    <text evidence="2">The sequence shown here is derived from an EMBL/GenBank/DDBJ whole genome shotgun (WGS) entry which is preliminary data.</text>
</comment>
<dbReference type="SUPFAM" id="SSF52540">
    <property type="entry name" value="P-loop containing nucleoside triphosphate hydrolases"/>
    <property type="match status" value="1"/>
</dbReference>
<dbReference type="RefSeq" id="WP_308863958.1">
    <property type="nucleotide sequence ID" value="NZ_JAVHUL010000013.1"/>
</dbReference>
<proteinExistence type="predicted"/>
<gene>
    <name evidence="2" type="ORF">RBU60_06640</name>
</gene>
<sequence>MWSDNETTEDLLGFKVHADLIAEVINDSDLLPITMGVFGDWGSGKSSILKILSEQLKEEEDGTFVLYFNGWLFEGYDDAKAALLESIIKEFEENKRFTPEVKQKAKKLIKSVNWMRILGLGFKNIALPVASAYLTEGVSILPFLAGKLSKIDSSDIIDKLKGDEAEGFLKSLVKDLPEEDPSMLVREFRENFKELIKESKISKLVIIIDDLDRCQPDRIIENLEAIKLFLNVENTAFIIGADPRIVRDAISHRFKVRDVEPGTGNRIVSDYLEKLIQVPYNLPKLSDSEVETYISLLICKRELTTETFHTVLETFYAYRENDRYSVFGLANIKGVIGTVEFEKLSKSLGSLPALSSIITQSLYGNPRQIKRFLNTFILRNRLAKVANISGFDESILAKLMILEYTELPLFVKLYEWQSTKDGRPNQILELETECSKSSEADFKEYLGKSDYSNWNKDKVVKWLKVEPALSEIDLRDYFWISRDNISSTIAGASLIPPIIKSTYNKLNQEGLPVKATKAIIKKDVMLLNESELNQFLEFSVAMAQRNQESPLSYKLFQFMIEEGVRGSDESYKYLLNLVDLAKIPPAIGVDLRSFKENPVLGDFLSELLSTSKSKVAKAFNK</sequence>
<evidence type="ECO:0000313" key="2">
    <source>
        <dbReference type="EMBL" id="MDQ7917247.1"/>
    </source>
</evidence>